<keyword evidence="7 12" id="KW-0812">Transmembrane</keyword>
<dbReference type="PRINTS" id="PR01009">
    <property type="entry name" value="FLGMRINGFLIF"/>
</dbReference>
<dbReference type="Proteomes" id="UP000318126">
    <property type="component" value="Unassembled WGS sequence"/>
</dbReference>
<comment type="similarity">
    <text evidence="4">Belongs to the FliF family.</text>
</comment>
<sequence length="437" mass="48915">MSSMDKITNKIRFLIISVSLVFITLIALFWVLQDSKQVLFSGLSQTTLMEYVAKLEAEGIAYQVEGTSIFVAASDSNQARVAAMEDSIQSNKITGFELYENSDLGATERAQHANYIRALQGEIERTLTGFSYVKKARVHLSLPRKKLFMNEEKLVKASVTLFSVDNYQPRTADISAIKRLVVSAVEDLKIEQVVVIDGAGQWGTFDSQASTDALTLVLRRDTESYLEQKIYQVLSPFFPTSSISASVAVKLNTNTVKIHETKAIKGEKGPGLISSEIRFEETQLNAEKKPELKSLRSEVNYAHGALTQEIEQAPGEILRLTAAVSINAKVEPEFQAEISQLVENTIGFDTERNDRVLVSFFFLPKKEQAVVLPVIAEPVVIKQVVDHRLWIFSLIGLVTLLCMATGIFYFINKREKTDQRLLSQIDYLFDDKVNQNA</sequence>
<evidence type="ECO:0000256" key="6">
    <source>
        <dbReference type="ARBA" id="ARBA00022475"/>
    </source>
</evidence>
<dbReference type="OrthoDB" id="8554211at2"/>
<dbReference type="PANTHER" id="PTHR30046:SF0">
    <property type="entry name" value="FLAGELLAR M-RING PROTEIN"/>
    <property type="match status" value="1"/>
</dbReference>
<reference evidence="16" key="1">
    <citation type="submission" date="2019-07" db="EMBL/GenBank/DDBJ databases">
        <title>Shewanella sp. YLB-08 draft genomic sequence.</title>
        <authorList>
            <person name="Yu L."/>
        </authorList>
    </citation>
    <scope>NUCLEOTIDE SEQUENCE [LARGE SCALE GENOMIC DNA]</scope>
    <source>
        <strain evidence="16">JCM 20706</strain>
    </source>
</reference>
<feature type="transmembrane region" description="Helical" evidence="12">
    <location>
        <begin position="12"/>
        <end position="32"/>
    </location>
</feature>
<evidence type="ECO:0000256" key="5">
    <source>
        <dbReference type="ARBA" id="ARBA00017949"/>
    </source>
</evidence>
<keyword evidence="6" id="KW-1003">Cell membrane</keyword>
<name>A0A553JUY2_SHEHA</name>
<dbReference type="PANTHER" id="PTHR30046">
    <property type="entry name" value="FLAGELLAR M-RING PROTEIN"/>
    <property type="match status" value="1"/>
</dbReference>
<evidence type="ECO:0000259" key="14">
    <source>
        <dbReference type="Pfam" id="PF08345"/>
    </source>
</evidence>
<feature type="domain" description="Flagellar M-ring C-terminal" evidence="14">
    <location>
        <begin position="275"/>
        <end position="359"/>
    </location>
</feature>
<dbReference type="InterPro" id="IPR000067">
    <property type="entry name" value="FlgMring_FliF"/>
</dbReference>
<dbReference type="InterPro" id="IPR043427">
    <property type="entry name" value="YscJ/FliF"/>
</dbReference>
<dbReference type="Pfam" id="PF01514">
    <property type="entry name" value="YscJ_FliF"/>
    <property type="match status" value="1"/>
</dbReference>
<evidence type="ECO:0000259" key="13">
    <source>
        <dbReference type="Pfam" id="PF01514"/>
    </source>
</evidence>
<evidence type="ECO:0000256" key="12">
    <source>
        <dbReference type="SAM" id="Phobius"/>
    </source>
</evidence>
<dbReference type="GO" id="GO:0005886">
    <property type="term" value="C:plasma membrane"/>
    <property type="evidence" value="ECO:0007669"/>
    <property type="project" value="UniProtKB-SubCell"/>
</dbReference>
<keyword evidence="16" id="KW-1185">Reference proteome</keyword>
<dbReference type="InterPro" id="IPR013556">
    <property type="entry name" value="Flag_M-ring_C"/>
</dbReference>
<comment type="function">
    <text evidence="1">The M ring may be actively involved in energy transduction.</text>
</comment>
<evidence type="ECO:0000256" key="4">
    <source>
        <dbReference type="ARBA" id="ARBA00007971"/>
    </source>
</evidence>
<keyword evidence="8 12" id="KW-1133">Transmembrane helix</keyword>
<proteinExistence type="inferred from homology"/>
<evidence type="ECO:0000256" key="1">
    <source>
        <dbReference type="ARBA" id="ARBA00003820"/>
    </source>
</evidence>
<comment type="subunit">
    <text evidence="11">The basal body constitutes a major portion of the flagellar organelle and consists of four rings (L,P,S, and M) mounted on a central rod. The M ring is integral to the inner membrane of the cell and may be connected to the flagellar rod via the S ring. The S (supramembrane ring) lies just distal to the M ring. The L and P rings lie in the outer membrane and the periplasmic space, respectively.</text>
</comment>
<keyword evidence="9 12" id="KW-0472">Membrane</keyword>
<evidence type="ECO:0000256" key="2">
    <source>
        <dbReference type="ARBA" id="ARBA00004117"/>
    </source>
</evidence>
<comment type="subcellular location">
    <subcellularLocation>
        <location evidence="2">Bacterial flagellum basal body</location>
    </subcellularLocation>
    <subcellularLocation>
        <location evidence="3">Cell membrane</location>
        <topology evidence="3">Multi-pass membrane protein</topology>
    </subcellularLocation>
</comment>
<dbReference type="GO" id="GO:0009431">
    <property type="term" value="C:bacterial-type flagellum basal body, MS ring"/>
    <property type="evidence" value="ECO:0007669"/>
    <property type="project" value="InterPro"/>
</dbReference>
<evidence type="ECO:0000256" key="11">
    <source>
        <dbReference type="ARBA" id="ARBA00025936"/>
    </source>
</evidence>
<evidence type="ECO:0000313" key="15">
    <source>
        <dbReference type="EMBL" id="TRY16267.1"/>
    </source>
</evidence>
<dbReference type="AlphaFoldDB" id="A0A553JUY2"/>
<evidence type="ECO:0000313" key="16">
    <source>
        <dbReference type="Proteomes" id="UP000318126"/>
    </source>
</evidence>
<evidence type="ECO:0000256" key="7">
    <source>
        <dbReference type="ARBA" id="ARBA00022692"/>
    </source>
</evidence>
<dbReference type="Pfam" id="PF08345">
    <property type="entry name" value="YscJ_FliF_C"/>
    <property type="match status" value="1"/>
</dbReference>
<dbReference type="InterPro" id="IPR006182">
    <property type="entry name" value="FliF_N_dom"/>
</dbReference>
<evidence type="ECO:0000256" key="9">
    <source>
        <dbReference type="ARBA" id="ARBA00023136"/>
    </source>
</evidence>
<organism evidence="15 16">
    <name type="scientific">Shewanella hanedai</name>
    <name type="common">Alteromonas hanedai</name>
    <dbReference type="NCBI Taxonomy" id="25"/>
    <lineage>
        <taxon>Bacteria</taxon>
        <taxon>Pseudomonadati</taxon>
        <taxon>Pseudomonadota</taxon>
        <taxon>Gammaproteobacteria</taxon>
        <taxon>Alteromonadales</taxon>
        <taxon>Shewanellaceae</taxon>
        <taxon>Shewanella</taxon>
    </lineage>
</organism>
<dbReference type="GO" id="GO:0071973">
    <property type="term" value="P:bacterial-type flagellum-dependent cell motility"/>
    <property type="evidence" value="ECO:0007669"/>
    <property type="project" value="InterPro"/>
</dbReference>
<evidence type="ECO:0000256" key="3">
    <source>
        <dbReference type="ARBA" id="ARBA00004651"/>
    </source>
</evidence>
<dbReference type="GO" id="GO:0003774">
    <property type="term" value="F:cytoskeletal motor activity"/>
    <property type="evidence" value="ECO:0007669"/>
    <property type="project" value="InterPro"/>
</dbReference>
<feature type="transmembrane region" description="Helical" evidence="12">
    <location>
        <begin position="389"/>
        <end position="411"/>
    </location>
</feature>
<gene>
    <name evidence="15" type="ORF">FN961_01165</name>
</gene>
<keyword evidence="10" id="KW-0975">Bacterial flagellum</keyword>
<protein>
    <recommendedName>
        <fullName evidence="5">Flagellar M-ring protein</fullName>
    </recommendedName>
</protein>
<accession>A0A553JUY2</accession>
<dbReference type="Gene3D" id="3.30.300.30">
    <property type="match status" value="1"/>
</dbReference>
<evidence type="ECO:0000256" key="10">
    <source>
        <dbReference type="ARBA" id="ARBA00023143"/>
    </source>
</evidence>
<evidence type="ECO:0000256" key="8">
    <source>
        <dbReference type="ARBA" id="ARBA00022989"/>
    </source>
</evidence>
<dbReference type="EMBL" id="VKGK01000001">
    <property type="protein sequence ID" value="TRY16267.1"/>
    <property type="molecule type" value="Genomic_DNA"/>
</dbReference>
<dbReference type="InterPro" id="IPR045851">
    <property type="entry name" value="AMP-bd_C_sf"/>
</dbReference>
<comment type="caution">
    <text evidence="15">The sequence shown here is derived from an EMBL/GenBank/DDBJ whole genome shotgun (WGS) entry which is preliminary data.</text>
</comment>
<feature type="domain" description="Flagellar M-ring N-terminal" evidence="13">
    <location>
        <begin position="34"/>
        <end position="201"/>
    </location>
</feature>